<reference evidence="3 4" key="1">
    <citation type="submission" date="2018-06" db="EMBL/GenBank/DDBJ databases">
        <title>Sphaerisporangium craniellae sp. nov., isolated from a marine sponge in the South China Sea.</title>
        <authorList>
            <person name="Li L."/>
        </authorList>
    </citation>
    <scope>NUCLEOTIDE SEQUENCE [LARGE SCALE GENOMIC DNA]</scope>
    <source>
        <strain evidence="3 4">LHW63015</strain>
    </source>
</reference>
<evidence type="ECO:0000313" key="4">
    <source>
        <dbReference type="Proteomes" id="UP000253303"/>
    </source>
</evidence>
<name>A0A366LVX0_9ACTN</name>
<proteinExistence type="predicted"/>
<feature type="transmembrane region" description="Helical" evidence="2">
    <location>
        <begin position="31"/>
        <end position="49"/>
    </location>
</feature>
<feature type="region of interest" description="Disordered" evidence="1">
    <location>
        <begin position="337"/>
        <end position="367"/>
    </location>
</feature>
<protein>
    <submittedName>
        <fullName evidence="3">Uncharacterized protein</fullName>
    </submittedName>
</protein>
<dbReference type="RefSeq" id="WP_113982686.1">
    <property type="nucleotide sequence ID" value="NZ_QMEY01000009.1"/>
</dbReference>
<keyword evidence="2" id="KW-0812">Transmembrane</keyword>
<feature type="compositionally biased region" description="Pro residues" evidence="1">
    <location>
        <begin position="358"/>
        <end position="367"/>
    </location>
</feature>
<feature type="transmembrane region" description="Helical" evidence="2">
    <location>
        <begin position="7"/>
        <end position="25"/>
    </location>
</feature>
<dbReference type="EMBL" id="QMEY01000009">
    <property type="protein sequence ID" value="RBQ18086.1"/>
    <property type="molecule type" value="Genomic_DNA"/>
</dbReference>
<comment type="caution">
    <text evidence="3">The sequence shown here is derived from an EMBL/GenBank/DDBJ whole genome shotgun (WGS) entry which is preliminary data.</text>
</comment>
<dbReference type="AlphaFoldDB" id="A0A366LVX0"/>
<evidence type="ECO:0000313" key="3">
    <source>
        <dbReference type="EMBL" id="RBQ18086.1"/>
    </source>
</evidence>
<evidence type="ECO:0000256" key="2">
    <source>
        <dbReference type="SAM" id="Phobius"/>
    </source>
</evidence>
<dbReference type="Proteomes" id="UP000253303">
    <property type="component" value="Unassembled WGS sequence"/>
</dbReference>
<sequence>MSSGRHTVVIYLVVVGVVVLVGTALFAPWPWWVSLVVTVAFVGTVIAVTRDTGPRPVRFPSQEPPQFQVPTPPPVERGEERIVNVPLPSAEDDYMFLFSATVVWAALGPPKGESMVNPGALAIDAVLKRAQEITQRREPGRASLVQHELGGALGTMEPDATGRLRAMAQAIDVMLSGPDQERLDRLSTARKDRAVWEHARLSEQSKRQYLGEDVLKDAGSAVVWWLARNDDQVEKTVHDIDMLTRLSYAANNKSLPEDSEHPGSGSESPNGSAGPFLPFEDFTPTSWANGASAADCFAAFLHKMNFTEGDPQSALLIRQIASHIGKHGHPEVAEELLQRFDPPPMPPPPSDPPDADSPDPPPTTDQE</sequence>
<keyword evidence="2" id="KW-1133">Transmembrane helix</keyword>
<feature type="compositionally biased region" description="Pro residues" evidence="1">
    <location>
        <begin position="341"/>
        <end position="352"/>
    </location>
</feature>
<dbReference type="OrthoDB" id="3422149at2"/>
<evidence type="ECO:0000256" key="1">
    <source>
        <dbReference type="SAM" id="MobiDB-lite"/>
    </source>
</evidence>
<feature type="region of interest" description="Disordered" evidence="1">
    <location>
        <begin position="56"/>
        <end position="75"/>
    </location>
</feature>
<organism evidence="3 4">
    <name type="scientific">Spongiactinospora rosea</name>
    <dbReference type="NCBI Taxonomy" id="2248750"/>
    <lineage>
        <taxon>Bacteria</taxon>
        <taxon>Bacillati</taxon>
        <taxon>Actinomycetota</taxon>
        <taxon>Actinomycetes</taxon>
        <taxon>Streptosporangiales</taxon>
        <taxon>Streptosporangiaceae</taxon>
        <taxon>Spongiactinospora</taxon>
    </lineage>
</organism>
<feature type="region of interest" description="Disordered" evidence="1">
    <location>
        <begin position="253"/>
        <end position="278"/>
    </location>
</feature>
<accession>A0A366LVX0</accession>
<keyword evidence="2" id="KW-0472">Membrane</keyword>
<gene>
    <name evidence="3" type="ORF">DP939_22245</name>
</gene>
<keyword evidence="4" id="KW-1185">Reference proteome</keyword>